<dbReference type="EMBL" id="JBHUKU010000034">
    <property type="protein sequence ID" value="MFD2465592.1"/>
    <property type="molecule type" value="Genomic_DNA"/>
</dbReference>
<dbReference type="RefSeq" id="WP_345408979.1">
    <property type="nucleotide sequence ID" value="NZ_BAABHG010000033.1"/>
</dbReference>
<dbReference type="SUPFAM" id="SSF110849">
    <property type="entry name" value="ParB/Sulfiredoxin"/>
    <property type="match status" value="1"/>
</dbReference>
<feature type="compositionally biased region" description="Low complexity" evidence="1">
    <location>
        <begin position="333"/>
        <end position="344"/>
    </location>
</feature>
<gene>
    <name evidence="3" type="ORF">ACFSYJ_43775</name>
</gene>
<sequence>MTAADVTDTTAPAAVVEQLGLSPRLRQRRFTLLPLRGDGAVFTEVQGRMPGEGTAPAELADLISSISTVGVLQPVLVEEITTGDGKAPSMRLAAGERRLRATRWGAVHLPDNPHFAALPAVVCPGPLSDEERRIWQLVENLARESLRPGELAAALVLDRCAVLLGKLLAGGHAVPAEVYAIDDPIARFAAMERIRGTDRSCAAPWSEVLSRLGLQLSPRKARELARAFAEMPREISEEMDEAKISLHTRIRYVELHRGRAQAAADIWAAVKDTGQTRLLPAALTTATLDTEITTEEALAEAERVHDSADAARAAKLRAGPEEDFGIPLDLTEHSGSQHAASSGADIPAGELGDGPEVRLVADRELVEAALDALRQLVTAITGGARLGEHDRASLHLLTQQLIAEPRLAGIDKECA</sequence>
<dbReference type="InterPro" id="IPR036086">
    <property type="entry name" value="ParB/Sulfiredoxin_sf"/>
</dbReference>
<evidence type="ECO:0000313" key="4">
    <source>
        <dbReference type="Proteomes" id="UP001597419"/>
    </source>
</evidence>
<dbReference type="Gene3D" id="3.90.1530.30">
    <property type="match status" value="1"/>
</dbReference>
<reference evidence="4" key="1">
    <citation type="journal article" date="2019" name="Int. J. Syst. Evol. Microbiol.">
        <title>The Global Catalogue of Microorganisms (GCM) 10K type strain sequencing project: providing services to taxonomists for standard genome sequencing and annotation.</title>
        <authorList>
            <consortium name="The Broad Institute Genomics Platform"/>
            <consortium name="The Broad Institute Genome Sequencing Center for Infectious Disease"/>
            <person name="Wu L."/>
            <person name="Ma J."/>
        </authorList>
    </citation>
    <scope>NUCLEOTIDE SEQUENCE [LARGE SCALE GENOMIC DNA]</scope>
    <source>
        <strain evidence="4">CGMCC 4.7643</strain>
    </source>
</reference>
<evidence type="ECO:0000259" key="2">
    <source>
        <dbReference type="SMART" id="SM00470"/>
    </source>
</evidence>
<evidence type="ECO:0000313" key="3">
    <source>
        <dbReference type="EMBL" id="MFD2465592.1"/>
    </source>
</evidence>
<dbReference type="InterPro" id="IPR003115">
    <property type="entry name" value="ParB_N"/>
</dbReference>
<dbReference type="Proteomes" id="UP001597419">
    <property type="component" value="Unassembled WGS sequence"/>
</dbReference>
<dbReference type="Pfam" id="PF02195">
    <property type="entry name" value="ParB_N"/>
    <property type="match status" value="1"/>
</dbReference>
<dbReference type="PANTHER" id="PTHR33375">
    <property type="entry name" value="CHROMOSOME-PARTITIONING PROTEIN PARB-RELATED"/>
    <property type="match status" value="1"/>
</dbReference>
<name>A0ABW5GXE5_9PSEU</name>
<dbReference type="PANTHER" id="PTHR33375:SF1">
    <property type="entry name" value="CHROMOSOME-PARTITIONING PROTEIN PARB-RELATED"/>
    <property type="match status" value="1"/>
</dbReference>
<keyword evidence="4" id="KW-1185">Reference proteome</keyword>
<proteinExistence type="predicted"/>
<protein>
    <submittedName>
        <fullName evidence="3">ParB/RepB/Spo0J family partition protein</fullName>
    </submittedName>
</protein>
<feature type="region of interest" description="Disordered" evidence="1">
    <location>
        <begin position="331"/>
        <end position="351"/>
    </location>
</feature>
<comment type="caution">
    <text evidence="3">The sequence shown here is derived from an EMBL/GenBank/DDBJ whole genome shotgun (WGS) entry which is preliminary data.</text>
</comment>
<dbReference type="SMART" id="SM00470">
    <property type="entry name" value="ParB"/>
    <property type="match status" value="1"/>
</dbReference>
<evidence type="ECO:0000256" key="1">
    <source>
        <dbReference type="SAM" id="MobiDB-lite"/>
    </source>
</evidence>
<dbReference type="InterPro" id="IPR050336">
    <property type="entry name" value="Chromosome_partition/occlusion"/>
</dbReference>
<feature type="domain" description="ParB-like N-terminal" evidence="2">
    <location>
        <begin position="31"/>
        <end position="141"/>
    </location>
</feature>
<organism evidence="3 4">
    <name type="scientific">Amycolatopsis samaneae</name>
    <dbReference type="NCBI Taxonomy" id="664691"/>
    <lineage>
        <taxon>Bacteria</taxon>
        <taxon>Bacillati</taxon>
        <taxon>Actinomycetota</taxon>
        <taxon>Actinomycetes</taxon>
        <taxon>Pseudonocardiales</taxon>
        <taxon>Pseudonocardiaceae</taxon>
        <taxon>Amycolatopsis</taxon>
    </lineage>
</organism>
<accession>A0ABW5GXE5</accession>